<dbReference type="EnsemblPlants" id="AES72181">
    <property type="protein sequence ID" value="AES72181"/>
    <property type="gene ID" value="MTR_3g086970"/>
</dbReference>
<dbReference type="PaxDb" id="3880-AES72181"/>
<feature type="domain" description="F-box associated beta-propeller type 1" evidence="1">
    <location>
        <begin position="64"/>
        <end position="166"/>
    </location>
</feature>
<protein>
    <recommendedName>
        <fullName evidence="1">F-box associated beta-propeller type 1 domain-containing protein</fullName>
    </recommendedName>
</protein>
<gene>
    <name evidence="2" type="ordered locus">MTR_3g086970</name>
</gene>
<name>G7J388_MEDTR</name>
<keyword evidence="4" id="KW-1185">Reference proteome</keyword>
<reference evidence="3" key="3">
    <citation type="submission" date="2015-04" db="UniProtKB">
        <authorList>
            <consortium name="EnsemblPlants"/>
        </authorList>
    </citation>
    <scope>IDENTIFICATION</scope>
    <source>
        <strain evidence="3">cv. Jemalong A17</strain>
    </source>
</reference>
<accession>G7J388</accession>
<proteinExistence type="predicted"/>
<dbReference type="InterPro" id="IPR006527">
    <property type="entry name" value="F-box-assoc_dom_typ1"/>
</dbReference>
<evidence type="ECO:0000313" key="4">
    <source>
        <dbReference type="Proteomes" id="UP000002051"/>
    </source>
</evidence>
<evidence type="ECO:0000313" key="2">
    <source>
        <dbReference type="EMBL" id="AES72181.1"/>
    </source>
</evidence>
<dbReference type="AlphaFoldDB" id="G7J388"/>
<evidence type="ECO:0000313" key="3">
    <source>
        <dbReference type="EnsemblPlants" id="AES72181"/>
    </source>
</evidence>
<dbReference type="Pfam" id="PF07734">
    <property type="entry name" value="FBA_1"/>
    <property type="match status" value="1"/>
</dbReference>
<evidence type="ECO:0000259" key="1">
    <source>
        <dbReference type="Pfam" id="PF07734"/>
    </source>
</evidence>
<reference evidence="2 4" key="2">
    <citation type="journal article" date="2014" name="BMC Genomics">
        <title>An improved genome release (version Mt4.0) for the model legume Medicago truncatula.</title>
        <authorList>
            <person name="Tang H."/>
            <person name="Krishnakumar V."/>
            <person name="Bidwell S."/>
            <person name="Rosen B."/>
            <person name="Chan A."/>
            <person name="Zhou S."/>
            <person name="Gentzbittel L."/>
            <person name="Childs K.L."/>
            <person name="Yandell M."/>
            <person name="Gundlach H."/>
            <person name="Mayer K.F."/>
            <person name="Schwartz D.C."/>
            <person name="Town C.D."/>
        </authorList>
    </citation>
    <scope>GENOME REANNOTATION</scope>
    <source>
        <strain evidence="3 4">cv. Jemalong A17</strain>
    </source>
</reference>
<dbReference type="EMBL" id="CM001219">
    <property type="protein sequence ID" value="AES72181.1"/>
    <property type="molecule type" value="Genomic_DNA"/>
</dbReference>
<reference evidence="2 4" key="1">
    <citation type="journal article" date="2011" name="Nature">
        <title>The Medicago genome provides insight into the evolution of rhizobial symbioses.</title>
        <authorList>
            <person name="Young N.D."/>
            <person name="Debelle F."/>
            <person name="Oldroyd G.E."/>
            <person name="Geurts R."/>
            <person name="Cannon S.B."/>
            <person name="Udvardi M.K."/>
            <person name="Benedito V.A."/>
            <person name="Mayer K.F."/>
            <person name="Gouzy J."/>
            <person name="Schoof H."/>
            <person name="Van de Peer Y."/>
            <person name="Proost S."/>
            <person name="Cook D.R."/>
            <person name="Meyers B.C."/>
            <person name="Spannagl M."/>
            <person name="Cheung F."/>
            <person name="De Mita S."/>
            <person name="Krishnakumar V."/>
            <person name="Gundlach H."/>
            <person name="Zhou S."/>
            <person name="Mudge J."/>
            <person name="Bharti A.K."/>
            <person name="Murray J.D."/>
            <person name="Naoumkina M.A."/>
            <person name="Rosen B."/>
            <person name="Silverstein K.A."/>
            <person name="Tang H."/>
            <person name="Rombauts S."/>
            <person name="Zhao P.X."/>
            <person name="Zhou P."/>
            <person name="Barbe V."/>
            <person name="Bardou P."/>
            <person name="Bechner M."/>
            <person name="Bellec A."/>
            <person name="Berger A."/>
            <person name="Berges H."/>
            <person name="Bidwell S."/>
            <person name="Bisseling T."/>
            <person name="Choisne N."/>
            <person name="Couloux A."/>
            <person name="Denny R."/>
            <person name="Deshpande S."/>
            <person name="Dai X."/>
            <person name="Doyle J.J."/>
            <person name="Dudez A.M."/>
            <person name="Farmer A.D."/>
            <person name="Fouteau S."/>
            <person name="Franken C."/>
            <person name="Gibelin C."/>
            <person name="Gish J."/>
            <person name="Goldstein S."/>
            <person name="Gonzalez A.J."/>
            <person name="Green P.J."/>
            <person name="Hallab A."/>
            <person name="Hartog M."/>
            <person name="Hua A."/>
            <person name="Humphray S.J."/>
            <person name="Jeong D.H."/>
            <person name="Jing Y."/>
            <person name="Jocker A."/>
            <person name="Kenton S.M."/>
            <person name="Kim D.J."/>
            <person name="Klee K."/>
            <person name="Lai H."/>
            <person name="Lang C."/>
            <person name="Lin S."/>
            <person name="Macmil S.L."/>
            <person name="Magdelenat G."/>
            <person name="Matthews L."/>
            <person name="McCorrison J."/>
            <person name="Monaghan E.L."/>
            <person name="Mun J.H."/>
            <person name="Najar F.Z."/>
            <person name="Nicholson C."/>
            <person name="Noirot C."/>
            <person name="O'Bleness M."/>
            <person name="Paule C.R."/>
            <person name="Poulain J."/>
            <person name="Prion F."/>
            <person name="Qin B."/>
            <person name="Qu C."/>
            <person name="Retzel E.F."/>
            <person name="Riddle C."/>
            <person name="Sallet E."/>
            <person name="Samain S."/>
            <person name="Samson N."/>
            <person name="Sanders I."/>
            <person name="Saurat O."/>
            <person name="Scarpelli C."/>
            <person name="Schiex T."/>
            <person name="Segurens B."/>
            <person name="Severin A.J."/>
            <person name="Sherrier D.J."/>
            <person name="Shi R."/>
            <person name="Sims S."/>
            <person name="Singer S.R."/>
            <person name="Sinharoy S."/>
            <person name="Sterck L."/>
            <person name="Viollet A."/>
            <person name="Wang B.B."/>
            <person name="Wang K."/>
            <person name="Wang M."/>
            <person name="Wang X."/>
            <person name="Warfsmann J."/>
            <person name="Weissenbach J."/>
            <person name="White D.D."/>
            <person name="White J.D."/>
            <person name="Wiley G.B."/>
            <person name="Wincker P."/>
            <person name="Xing Y."/>
            <person name="Yang L."/>
            <person name="Yao Z."/>
            <person name="Ying F."/>
            <person name="Zhai J."/>
            <person name="Zhou L."/>
            <person name="Zuber A."/>
            <person name="Denarie J."/>
            <person name="Dixon R.A."/>
            <person name="May G.D."/>
            <person name="Schwartz D.C."/>
            <person name="Rogers J."/>
            <person name="Quetier F."/>
            <person name="Town C.D."/>
            <person name="Roe B.A."/>
        </authorList>
    </citation>
    <scope>NUCLEOTIDE SEQUENCE [LARGE SCALE GENOMIC DNA]</scope>
    <source>
        <strain evidence="2">A17</strain>
        <strain evidence="3 4">cv. Jemalong A17</strain>
    </source>
</reference>
<dbReference type="Proteomes" id="UP000002051">
    <property type="component" value="Chromosome 3"/>
</dbReference>
<sequence>MSDIPSGLFTEILSLKSLIIPTTSLHLKNYLNFNLILRHNCNLYQLDFPNLTTTIPIKFPLWGDICLLGSCNGLLCISSNLHNIGFWNPNIRNRSYILHTIGDAVGGFAFYQFYDDYKLLRISRCLVMHPQPCTLATLFSFKTSSWKVLPDIQYVISSPETVGVCVENSFLGRD</sequence>
<organism evidence="2 4">
    <name type="scientific">Medicago truncatula</name>
    <name type="common">Barrel medic</name>
    <name type="synonym">Medicago tribuloides</name>
    <dbReference type="NCBI Taxonomy" id="3880"/>
    <lineage>
        <taxon>Eukaryota</taxon>
        <taxon>Viridiplantae</taxon>
        <taxon>Streptophyta</taxon>
        <taxon>Embryophyta</taxon>
        <taxon>Tracheophyta</taxon>
        <taxon>Spermatophyta</taxon>
        <taxon>Magnoliopsida</taxon>
        <taxon>eudicotyledons</taxon>
        <taxon>Gunneridae</taxon>
        <taxon>Pentapetalae</taxon>
        <taxon>rosids</taxon>
        <taxon>fabids</taxon>
        <taxon>Fabales</taxon>
        <taxon>Fabaceae</taxon>
        <taxon>Papilionoideae</taxon>
        <taxon>50 kb inversion clade</taxon>
        <taxon>NPAAA clade</taxon>
        <taxon>Hologalegina</taxon>
        <taxon>IRL clade</taxon>
        <taxon>Trifolieae</taxon>
        <taxon>Medicago</taxon>
    </lineage>
</organism>
<dbReference type="HOGENOM" id="CLU_1542348_0_0_1"/>